<dbReference type="Proteomes" id="UP000046392">
    <property type="component" value="Unplaced"/>
</dbReference>
<dbReference type="AlphaFoldDB" id="A0A0N5C2S2"/>
<reference evidence="2" key="1">
    <citation type="submission" date="2017-02" db="UniProtKB">
        <authorList>
            <consortium name="WormBaseParasite"/>
        </authorList>
    </citation>
    <scope>IDENTIFICATION</scope>
</reference>
<proteinExistence type="predicted"/>
<sequence length="867" mass="102143">MAPKASKIYTKEILSFPLKNISEDFGTENLIKQKLNMEFVENEEKHKDLMIFSSLEMYEEKMKNLKDLLSFYMFKDAAKATKKFEEKLADVKKKIDSDLKFEQQFKNTFYEEYSVSIYLNVIIMLVKPYEIPRNILLPMFQLKIITQEKINKWPIIYVNKDENGYYQIVKKATFSTRGKLENFLKFNVNQLYKNLGSSKIENKMKFTRYLSPPYSKSDWDLNKEVTMFIGHYAGIHAHVKEPRNRQKIKGIDSKTNCIIEEAYENKEIGGDENICDLFCKYFFPKSSKNGMLLFIHVLRQKLDYFKILDPSISFDLSTYLAAASFFLRVNICIFNNNHFISLKNIISTNDHNTNDSNPILGIMKKENKYFIINKIKMSKRKIINNPAPHGALEELCFKHFKIAQQESIEVNYDNIINEAMVINNKLKITEIRKLANLLFTSIIEGTNNHENERYQKYCKLINIPDKYVDFFDEHNVSDDYIEENVNVCNRTLSRNKNKRPFSAISQNLDSIKSNDNEYERGNNINCDEHSNISLISEQSSILDIENISDMEEKSEFEEENDSKANMEEYEGCIEIKKNRFVIWHPTKLARDIIVKNIPKNVSDIYNKTVININWQSLIRQCHELDIATPTTYRIFRRTVYKIWVEEIEKVNKEKDSMIKKISFDVDGYRHLKDNGTEIIGLLSQRHYTEQIIKKVNVSAESIDTFVYIFNFQKAIIKDNVTMHYYRCKSCKEIEDKLSIAKKKGIQINDDDTNEKSATLIRKYNNETLLEEKPGFNKFHRKNCQPYTLYKVLADQFLKKMKEIVSTGLVNSDSAYEIMRYNSICLANLHNIEYHNIMVEVSKMTTLREEYQRKNEHKSKNRGCYISY</sequence>
<evidence type="ECO:0000313" key="1">
    <source>
        <dbReference type="Proteomes" id="UP000046392"/>
    </source>
</evidence>
<dbReference type="STRING" id="174720.A0A0N5C2S2"/>
<accession>A0A0N5C2S2</accession>
<protein>
    <submittedName>
        <fullName evidence="2">Formin 2</fullName>
    </submittedName>
</protein>
<name>A0A0N5C2S2_STREA</name>
<dbReference type="WBParaSite" id="SPAL_0001228200.1">
    <property type="protein sequence ID" value="SPAL_0001228200.1"/>
    <property type="gene ID" value="SPAL_0001228200"/>
</dbReference>
<organism evidence="1 2">
    <name type="scientific">Strongyloides papillosus</name>
    <name type="common">Intestinal threadworm</name>
    <dbReference type="NCBI Taxonomy" id="174720"/>
    <lineage>
        <taxon>Eukaryota</taxon>
        <taxon>Metazoa</taxon>
        <taxon>Ecdysozoa</taxon>
        <taxon>Nematoda</taxon>
        <taxon>Chromadorea</taxon>
        <taxon>Rhabditida</taxon>
        <taxon>Tylenchina</taxon>
        <taxon>Panagrolaimomorpha</taxon>
        <taxon>Strongyloidoidea</taxon>
        <taxon>Strongyloididae</taxon>
        <taxon>Strongyloides</taxon>
    </lineage>
</organism>
<evidence type="ECO:0000313" key="2">
    <source>
        <dbReference type="WBParaSite" id="SPAL_0001228200.1"/>
    </source>
</evidence>
<keyword evidence="1" id="KW-1185">Reference proteome</keyword>